<protein>
    <submittedName>
        <fullName evidence="2">Uncharacterized protein</fullName>
    </submittedName>
</protein>
<accession>A0A146LP14</accession>
<name>A0A146LP14_LYGHE</name>
<dbReference type="AlphaFoldDB" id="A0A146LP14"/>
<feature type="compositionally biased region" description="Basic and acidic residues" evidence="1">
    <location>
        <begin position="1"/>
        <end position="31"/>
    </location>
</feature>
<feature type="compositionally biased region" description="Low complexity" evidence="1">
    <location>
        <begin position="32"/>
        <end position="42"/>
    </location>
</feature>
<dbReference type="EMBL" id="GDHC01008966">
    <property type="protein sequence ID" value="JAQ09663.1"/>
    <property type="molecule type" value="Transcribed_RNA"/>
</dbReference>
<evidence type="ECO:0000256" key="1">
    <source>
        <dbReference type="SAM" id="MobiDB-lite"/>
    </source>
</evidence>
<feature type="compositionally biased region" description="Polar residues" evidence="1">
    <location>
        <begin position="75"/>
        <end position="89"/>
    </location>
</feature>
<feature type="region of interest" description="Disordered" evidence="1">
    <location>
        <begin position="1"/>
        <end position="96"/>
    </location>
</feature>
<sequence length="362" mass="40384">ARAQAEAHARAQADAEKKAQADEENRREEQSRALAATLAARAQLEPSHKSAAQLRQSQYAQQPQYAGEPIPDSPEQISYSTVQFGSSKLPQPPRIFTSQSLTPRQLIYQASHPKAPQPSPLPEYVEIPQQQSIYKQKIQYNSEEYGEAPAHPGIPENIVKDRQTPNQYLIETTNFEANARPVNAQPVFRPQQSALRESQGSIAAQRVAEQRARAIYTQQALEAATTPSPSHSRIFVTTSRTPALRAKPQEPEVHQQGGRPLTQGELKALLNAGYRVHPHPQQQQQQQPSYEEPTGVTYYQRGARLGKRQDKPVPKPVPLTEDERRALAREGIRGLYRIEPAGTEEESNAKYVLAIGKPFPSH</sequence>
<feature type="compositionally biased region" description="Polar residues" evidence="1">
    <location>
        <begin position="53"/>
        <end position="64"/>
    </location>
</feature>
<feature type="region of interest" description="Disordered" evidence="1">
    <location>
        <begin position="299"/>
        <end position="325"/>
    </location>
</feature>
<evidence type="ECO:0000313" key="2">
    <source>
        <dbReference type="EMBL" id="JAQ09663.1"/>
    </source>
</evidence>
<gene>
    <name evidence="2" type="ORF">g.46858</name>
</gene>
<reference evidence="2" key="1">
    <citation type="journal article" date="2016" name="Gigascience">
        <title>De novo construction of an expanded transcriptome assembly for the western tarnished plant bug, Lygus hesperus.</title>
        <authorList>
            <person name="Tassone E.E."/>
            <person name="Geib S.M."/>
            <person name="Hall B."/>
            <person name="Fabrick J.A."/>
            <person name="Brent C.S."/>
            <person name="Hull J.J."/>
        </authorList>
    </citation>
    <scope>NUCLEOTIDE SEQUENCE</scope>
</reference>
<feature type="non-terminal residue" evidence="2">
    <location>
        <position position="1"/>
    </location>
</feature>
<proteinExistence type="predicted"/>
<organism evidence="2">
    <name type="scientific">Lygus hesperus</name>
    <name type="common">Western plant bug</name>
    <dbReference type="NCBI Taxonomy" id="30085"/>
    <lineage>
        <taxon>Eukaryota</taxon>
        <taxon>Metazoa</taxon>
        <taxon>Ecdysozoa</taxon>
        <taxon>Arthropoda</taxon>
        <taxon>Hexapoda</taxon>
        <taxon>Insecta</taxon>
        <taxon>Pterygota</taxon>
        <taxon>Neoptera</taxon>
        <taxon>Paraneoptera</taxon>
        <taxon>Hemiptera</taxon>
        <taxon>Heteroptera</taxon>
        <taxon>Panheteroptera</taxon>
        <taxon>Cimicomorpha</taxon>
        <taxon>Miridae</taxon>
        <taxon>Mirini</taxon>
        <taxon>Lygus</taxon>
    </lineage>
</organism>